<dbReference type="CDD" id="cd10917">
    <property type="entry name" value="CE4_NodB_like_6s_7s"/>
    <property type="match status" value="1"/>
</dbReference>
<dbReference type="Gene3D" id="3.20.20.370">
    <property type="entry name" value="Glycoside hydrolase/deacetylase"/>
    <property type="match status" value="1"/>
</dbReference>
<dbReference type="GO" id="GO:0046872">
    <property type="term" value="F:metal ion binding"/>
    <property type="evidence" value="ECO:0007669"/>
    <property type="project" value="UniProtKB-KW"/>
</dbReference>
<sequence>MKLYWVKTNWLIKKLFRNYKWDVSNNEKKVYLTFDDGPIPEATSWVLEELLKYNAKATFFCIGDNIQKHPELFQKIKKAGHSVGNHTYNHLNGWNTPTKTYLENIKRCEDEIYPKDSISLLKKLFRPPYGKIKLSQSRALRSLGYEIVMWDVLSADFDTEITNEKCLDNVLSNIKPGSIVVFHDSIKGFKNLEYALPKTLEYLKANDFTCEVL</sequence>
<comment type="caution">
    <text evidence="4">The sequence shown here is derived from an EMBL/GenBank/DDBJ whole genome shotgun (WGS) entry which is preliminary data.</text>
</comment>
<keyword evidence="2" id="KW-0378">Hydrolase</keyword>
<evidence type="ECO:0000313" key="4">
    <source>
        <dbReference type="EMBL" id="RMA77805.1"/>
    </source>
</evidence>
<dbReference type="PANTHER" id="PTHR10587">
    <property type="entry name" value="GLYCOSYL TRANSFERASE-RELATED"/>
    <property type="match status" value="1"/>
</dbReference>
<reference evidence="4 5" key="1">
    <citation type="submission" date="2018-10" db="EMBL/GenBank/DDBJ databases">
        <title>Genomic Encyclopedia of Archaeal and Bacterial Type Strains, Phase II (KMG-II): from individual species to whole genera.</title>
        <authorList>
            <person name="Goeker M."/>
        </authorList>
    </citation>
    <scope>NUCLEOTIDE SEQUENCE [LARGE SCALE GENOMIC DNA]</scope>
    <source>
        <strain evidence="4 5">DSM 19727</strain>
    </source>
</reference>
<dbReference type="InterPro" id="IPR002509">
    <property type="entry name" value="NODB_dom"/>
</dbReference>
<dbReference type="GO" id="GO:0016020">
    <property type="term" value="C:membrane"/>
    <property type="evidence" value="ECO:0007669"/>
    <property type="project" value="TreeGrafter"/>
</dbReference>
<feature type="domain" description="NodB homology" evidence="3">
    <location>
        <begin position="28"/>
        <end position="211"/>
    </location>
</feature>
<dbReference type="SUPFAM" id="SSF88713">
    <property type="entry name" value="Glycoside hydrolase/deacetylase"/>
    <property type="match status" value="1"/>
</dbReference>
<organism evidence="4 5">
    <name type="scientific">Flavobacterium weaverense</name>
    <dbReference type="NCBI Taxonomy" id="271156"/>
    <lineage>
        <taxon>Bacteria</taxon>
        <taxon>Pseudomonadati</taxon>
        <taxon>Bacteroidota</taxon>
        <taxon>Flavobacteriia</taxon>
        <taxon>Flavobacteriales</taxon>
        <taxon>Flavobacteriaceae</taxon>
        <taxon>Flavobacterium</taxon>
    </lineage>
</organism>
<protein>
    <submittedName>
        <fullName evidence="4">Peptidoglycan/xylan/chitin deacetylase (PgdA/CDA1 family)</fullName>
    </submittedName>
</protein>
<evidence type="ECO:0000256" key="1">
    <source>
        <dbReference type="ARBA" id="ARBA00022723"/>
    </source>
</evidence>
<evidence type="ECO:0000259" key="3">
    <source>
        <dbReference type="PROSITE" id="PS51677"/>
    </source>
</evidence>
<proteinExistence type="predicted"/>
<dbReference type="Pfam" id="PF01522">
    <property type="entry name" value="Polysacc_deac_1"/>
    <property type="match status" value="1"/>
</dbReference>
<evidence type="ECO:0000313" key="5">
    <source>
        <dbReference type="Proteomes" id="UP000280368"/>
    </source>
</evidence>
<dbReference type="EMBL" id="REFH01000007">
    <property type="protein sequence ID" value="RMA77805.1"/>
    <property type="molecule type" value="Genomic_DNA"/>
</dbReference>
<dbReference type="OrthoDB" id="9812065at2"/>
<keyword evidence="5" id="KW-1185">Reference proteome</keyword>
<dbReference type="Proteomes" id="UP000280368">
    <property type="component" value="Unassembled WGS sequence"/>
</dbReference>
<dbReference type="PANTHER" id="PTHR10587:SF133">
    <property type="entry name" value="CHITIN DEACETYLASE 1-RELATED"/>
    <property type="match status" value="1"/>
</dbReference>
<accession>A0A3M0A5R4</accession>
<name>A0A3M0A5R4_9FLAO</name>
<gene>
    <name evidence="4" type="ORF">BC961_0153</name>
</gene>
<dbReference type="InterPro" id="IPR050248">
    <property type="entry name" value="Polysacc_deacetylase_ArnD"/>
</dbReference>
<dbReference type="InterPro" id="IPR011330">
    <property type="entry name" value="Glyco_hydro/deAcase_b/a-brl"/>
</dbReference>
<dbReference type="GO" id="GO:0016810">
    <property type="term" value="F:hydrolase activity, acting on carbon-nitrogen (but not peptide) bonds"/>
    <property type="evidence" value="ECO:0007669"/>
    <property type="project" value="InterPro"/>
</dbReference>
<evidence type="ECO:0000256" key="2">
    <source>
        <dbReference type="ARBA" id="ARBA00022801"/>
    </source>
</evidence>
<dbReference type="GO" id="GO:0005975">
    <property type="term" value="P:carbohydrate metabolic process"/>
    <property type="evidence" value="ECO:0007669"/>
    <property type="project" value="InterPro"/>
</dbReference>
<dbReference type="RefSeq" id="WP_121923945.1">
    <property type="nucleotide sequence ID" value="NZ_CBCSGA010000002.1"/>
</dbReference>
<dbReference type="PROSITE" id="PS51677">
    <property type="entry name" value="NODB"/>
    <property type="match status" value="1"/>
</dbReference>
<dbReference type="AlphaFoldDB" id="A0A3M0A5R4"/>
<keyword evidence="1" id="KW-0479">Metal-binding</keyword>